<gene>
    <name evidence="2" type="ORF">GLP33_02175</name>
</gene>
<dbReference type="Pfam" id="PF13401">
    <property type="entry name" value="AAA_22"/>
    <property type="match status" value="1"/>
</dbReference>
<comment type="caution">
    <text evidence="2">The sequence shown here is derived from an EMBL/GenBank/DDBJ whole genome shotgun (WGS) entry which is preliminary data.</text>
</comment>
<protein>
    <submittedName>
        <fullName evidence="2">AAA family ATPase</fullName>
    </submittedName>
</protein>
<accession>A0AAW4ZTE0</accession>
<reference evidence="2" key="1">
    <citation type="submission" date="2019-11" db="EMBL/GenBank/DDBJ databases">
        <title>Comparative genomics of photobacteria reveal adaptation to distinct habitats.</title>
        <authorList>
            <person name="Fuertes-Perez S."/>
            <person name="Hilgarth M."/>
            <person name="Vogel R.F."/>
        </authorList>
    </citation>
    <scope>NUCLEOTIDE SEQUENCE</scope>
    <source>
        <strain evidence="2">TMW2.2145</strain>
    </source>
</reference>
<evidence type="ECO:0000259" key="1">
    <source>
        <dbReference type="Pfam" id="PF13401"/>
    </source>
</evidence>
<dbReference type="PANTHER" id="PTHR35894:SF1">
    <property type="entry name" value="PHOSPHORIBULOKINASE _ URIDINE KINASE FAMILY"/>
    <property type="match status" value="1"/>
</dbReference>
<evidence type="ECO:0000313" key="3">
    <source>
        <dbReference type="Proteomes" id="UP000813876"/>
    </source>
</evidence>
<dbReference type="Proteomes" id="UP000813876">
    <property type="component" value="Unassembled WGS sequence"/>
</dbReference>
<dbReference type="AlphaFoldDB" id="A0AAW4ZTE0"/>
<feature type="domain" description="ORC1/DEAH AAA+ ATPase" evidence="1">
    <location>
        <begin position="44"/>
        <end position="175"/>
    </location>
</feature>
<dbReference type="PROSITE" id="PS00675">
    <property type="entry name" value="SIGMA54_INTERACT_1"/>
    <property type="match status" value="1"/>
</dbReference>
<dbReference type="EMBL" id="WMCP01000001">
    <property type="protein sequence ID" value="MCF2300544.1"/>
    <property type="molecule type" value="Genomic_DNA"/>
</dbReference>
<dbReference type="RefSeq" id="WP_232580653.1">
    <property type="nucleotide sequence ID" value="NZ_WMCP01000001.1"/>
</dbReference>
<sequence>MMNKSHQHLLSQFNECFVDFVPFDQLLQDLNRLRNQSQLSGFKASMLITGDTGSGKSALINHFYQQCKNDNNPTVILTRVRPTLEETLQQILIDVDDFRRRKTPKGMSQFGLIERLMDCIKAKDIGLIIINESQELIELKSEHQRREIANKLKMISEEASVSIVFVGMPWADELLSDPQWDSRVRIKRTIPYFKLSSVDEMRRYAKCLKQLSKALPVKERPQLELPKYSFPLFAVCKGEMRALKYVLSEALRIALEEEASTITTAHCATAAVLIYDFSDEDNPFKKSTEEISVVEIEQYTSSEDDKIIERKFSKSIPIMDLLVKK</sequence>
<dbReference type="InterPro" id="IPR049945">
    <property type="entry name" value="AAA_22"/>
</dbReference>
<dbReference type="Gene3D" id="3.40.50.300">
    <property type="entry name" value="P-loop containing nucleotide triphosphate hydrolases"/>
    <property type="match status" value="1"/>
</dbReference>
<dbReference type="InterPro" id="IPR027417">
    <property type="entry name" value="P-loop_NTPase"/>
</dbReference>
<name>A0AAW4ZTE0_PHOPO</name>
<dbReference type="InterPro" id="IPR052026">
    <property type="entry name" value="ExeA_AAA_ATPase_DNA-bind"/>
</dbReference>
<dbReference type="SUPFAM" id="SSF52540">
    <property type="entry name" value="P-loop containing nucleoside triphosphate hydrolases"/>
    <property type="match status" value="1"/>
</dbReference>
<dbReference type="InterPro" id="IPR025662">
    <property type="entry name" value="Sigma_54_int_dom_ATP-bd_1"/>
</dbReference>
<dbReference type="GO" id="GO:0016887">
    <property type="term" value="F:ATP hydrolysis activity"/>
    <property type="evidence" value="ECO:0007669"/>
    <property type="project" value="InterPro"/>
</dbReference>
<evidence type="ECO:0000313" key="2">
    <source>
        <dbReference type="EMBL" id="MCF2300544.1"/>
    </source>
</evidence>
<dbReference type="PANTHER" id="PTHR35894">
    <property type="entry name" value="GENERAL SECRETION PATHWAY PROTEIN A-RELATED"/>
    <property type="match status" value="1"/>
</dbReference>
<proteinExistence type="predicted"/>
<organism evidence="2 3">
    <name type="scientific">Photobacterium phosphoreum</name>
    <dbReference type="NCBI Taxonomy" id="659"/>
    <lineage>
        <taxon>Bacteria</taxon>
        <taxon>Pseudomonadati</taxon>
        <taxon>Pseudomonadota</taxon>
        <taxon>Gammaproteobacteria</taxon>
        <taxon>Vibrionales</taxon>
        <taxon>Vibrionaceae</taxon>
        <taxon>Photobacterium</taxon>
    </lineage>
</organism>